<dbReference type="RefSeq" id="WP_131776162.1">
    <property type="nucleotide sequence ID" value="NZ_BMOB01000003.1"/>
</dbReference>
<sequence length="71" mass="8130">MANFVGHLLSVDDVGLKVYSQKNEGDTIEAVEHKINQASTLGYWVIFRKQGNEYTPVKFLDSKRNKHYTLS</sequence>
<protein>
    <submittedName>
        <fullName evidence="1">Uncharacterized protein</fullName>
    </submittedName>
</protein>
<name>A0A917NAV0_9GAMM</name>
<dbReference type="AlphaFoldDB" id="A0A917NAV0"/>
<keyword evidence="2" id="KW-1185">Reference proteome</keyword>
<gene>
    <name evidence="1" type="ORF">GCM10007966_09100</name>
</gene>
<dbReference type="Proteomes" id="UP000630149">
    <property type="component" value="Unassembled WGS sequence"/>
</dbReference>
<organism evidence="1 2">
    <name type="scientific">Legionella impletisoli</name>
    <dbReference type="NCBI Taxonomy" id="343510"/>
    <lineage>
        <taxon>Bacteria</taxon>
        <taxon>Pseudomonadati</taxon>
        <taxon>Pseudomonadota</taxon>
        <taxon>Gammaproteobacteria</taxon>
        <taxon>Legionellales</taxon>
        <taxon>Legionellaceae</taxon>
        <taxon>Legionella</taxon>
    </lineage>
</organism>
<evidence type="ECO:0000313" key="1">
    <source>
        <dbReference type="EMBL" id="GGI82657.1"/>
    </source>
</evidence>
<accession>A0A917NAV0</accession>
<reference evidence="1" key="2">
    <citation type="submission" date="2020-09" db="EMBL/GenBank/DDBJ databases">
        <authorList>
            <person name="Sun Q."/>
            <person name="Ohkuma M."/>
        </authorList>
    </citation>
    <scope>NUCLEOTIDE SEQUENCE</scope>
    <source>
        <strain evidence="1">JCM 13919</strain>
    </source>
</reference>
<proteinExistence type="predicted"/>
<reference evidence="1" key="1">
    <citation type="journal article" date="2014" name="Int. J. Syst. Evol. Microbiol.">
        <title>Complete genome sequence of Corynebacterium casei LMG S-19264T (=DSM 44701T), isolated from a smear-ripened cheese.</title>
        <authorList>
            <consortium name="US DOE Joint Genome Institute (JGI-PGF)"/>
            <person name="Walter F."/>
            <person name="Albersmeier A."/>
            <person name="Kalinowski J."/>
            <person name="Ruckert C."/>
        </authorList>
    </citation>
    <scope>NUCLEOTIDE SEQUENCE</scope>
    <source>
        <strain evidence="1">JCM 13919</strain>
    </source>
</reference>
<evidence type="ECO:0000313" key="2">
    <source>
        <dbReference type="Proteomes" id="UP000630149"/>
    </source>
</evidence>
<dbReference type="EMBL" id="BMOB01000003">
    <property type="protein sequence ID" value="GGI82657.1"/>
    <property type="molecule type" value="Genomic_DNA"/>
</dbReference>
<comment type="caution">
    <text evidence="1">The sequence shown here is derived from an EMBL/GenBank/DDBJ whole genome shotgun (WGS) entry which is preliminary data.</text>
</comment>